<keyword evidence="2" id="KW-1185">Reference proteome</keyword>
<accession>A0A8H6IMX7</accession>
<dbReference type="PANTHER" id="PTHR40788">
    <property type="entry name" value="CLR5 DOMAIN-CONTAINING PROTEIN-RELATED"/>
    <property type="match status" value="1"/>
</dbReference>
<dbReference type="EMBL" id="WIGM01001981">
    <property type="protein sequence ID" value="KAF6785570.1"/>
    <property type="molecule type" value="Genomic_DNA"/>
</dbReference>
<dbReference type="Proteomes" id="UP000639643">
    <property type="component" value="Unassembled WGS sequence"/>
</dbReference>
<name>A0A8H6IMX7_9PEZI</name>
<dbReference type="AlphaFoldDB" id="A0A8H6IMX7"/>
<reference evidence="1" key="1">
    <citation type="journal article" date="2020" name="Phytopathology">
        <title>Genome Sequence Resources of Colletotrichum truncatum, C. plurivorum, C. musicola, and C. sojae: Four Species Pathogenic to Soybean (Glycine max).</title>
        <authorList>
            <person name="Rogerio F."/>
            <person name="Boufleur T.R."/>
            <person name="Ciampi-Guillardi M."/>
            <person name="Sukno S.A."/>
            <person name="Thon M.R."/>
            <person name="Massola Junior N.S."/>
            <person name="Baroncelli R."/>
        </authorList>
    </citation>
    <scope>NUCLEOTIDE SEQUENCE</scope>
    <source>
        <strain evidence="1">LFN0074</strain>
    </source>
</reference>
<evidence type="ECO:0000313" key="1">
    <source>
        <dbReference type="EMBL" id="KAF6785570.1"/>
    </source>
</evidence>
<sequence length="313" mass="35816">MEIRNNLYFDPFAENAGYDSDPCPVDLKGIDWSDPSSFMKLMSDGGRIPEKLSPDKILKQTQQRKSSIFNSYDTLRDILDRHELTIWKRWSKKSRQQRFAILLPAWPNMPESHRPDFKAFRVESKKQREAGTRFRSHFFWPHVNQEDLCKPKILPMLLNARARRPPWAFAAADREAMQFGCVTKALVPGFLNLYTMVLNNPGSRDGYAELLTWEGDFNAMNLATSRKEFLPGEGLLVLEAQDKLLEFLVDCCRKILCDIPGDDLIGDTFPIQPEPEMKFGVDVAGFASLAVMTEEAPYRPPAILDLGKLEELL</sequence>
<comment type="caution">
    <text evidence="1">The sequence shown here is derived from an EMBL/GenBank/DDBJ whole genome shotgun (WGS) entry which is preliminary data.</text>
</comment>
<evidence type="ECO:0000313" key="2">
    <source>
        <dbReference type="Proteomes" id="UP000639643"/>
    </source>
</evidence>
<protein>
    <submittedName>
        <fullName evidence="1">Uncharacterized protein</fullName>
    </submittedName>
</protein>
<organism evidence="1 2">
    <name type="scientific">Colletotrichum musicola</name>
    <dbReference type="NCBI Taxonomy" id="2175873"/>
    <lineage>
        <taxon>Eukaryota</taxon>
        <taxon>Fungi</taxon>
        <taxon>Dikarya</taxon>
        <taxon>Ascomycota</taxon>
        <taxon>Pezizomycotina</taxon>
        <taxon>Sordariomycetes</taxon>
        <taxon>Hypocreomycetidae</taxon>
        <taxon>Glomerellales</taxon>
        <taxon>Glomerellaceae</taxon>
        <taxon>Colletotrichum</taxon>
        <taxon>Colletotrichum orchidearum species complex</taxon>
    </lineage>
</organism>
<dbReference type="OrthoDB" id="2922289at2759"/>
<gene>
    <name evidence="1" type="ORF">CMUS01_16556</name>
</gene>
<proteinExistence type="predicted"/>
<dbReference type="PANTHER" id="PTHR40788:SF2">
    <property type="entry name" value="CLR5 DOMAIN-CONTAINING PROTEIN"/>
    <property type="match status" value="1"/>
</dbReference>